<evidence type="ECO:0000313" key="2">
    <source>
        <dbReference type="EMBL" id="KAJ1177620.1"/>
    </source>
</evidence>
<name>A0AAV7TMG3_PLEWA</name>
<keyword evidence="3" id="KW-1185">Reference proteome</keyword>
<reference evidence="2" key="1">
    <citation type="journal article" date="2022" name="bioRxiv">
        <title>Sequencing and chromosome-scale assembly of the giantPleurodeles waltlgenome.</title>
        <authorList>
            <person name="Brown T."/>
            <person name="Elewa A."/>
            <person name="Iarovenko S."/>
            <person name="Subramanian E."/>
            <person name="Araus A.J."/>
            <person name="Petzold A."/>
            <person name="Susuki M."/>
            <person name="Suzuki K.-i.T."/>
            <person name="Hayashi T."/>
            <person name="Toyoda A."/>
            <person name="Oliveira C."/>
            <person name="Osipova E."/>
            <person name="Leigh N.D."/>
            <person name="Simon A."/>
            <person name="Yun M.H."/>
        </authorList>
    </citation>
    <scope>NUCLEOTIDE SEQUENCE</scope>
    <source>
        <strain evidence="2">20211129_DDA</strain>
        <tissue evidence="2">Liver</tissue>
    </source>
</reference>
<dbReference type="AlphaFoldDB" id="A0AAV7TMG3"/>
<proteinExistence type="predicted"/>
<feature type="compositionally biased region" description="Basic and acidic residues" evidence="1">
    <location>
        <begin position="152"/>
        <end position="165"/>
    </location>
</feature>
<feature type="compositionally biased region" description="Basic and acidic residues" evidence="1">
    <location>
        <begin position="55"/>
        <end position="71"/>
    </location>
</feature>
<gene>
    <name evidence="2" type="ORF">NDU88_002873</name>
</gene>
<dbReference type="EMBL" id="JANPWB010000006">
    <property type="protein sequence ID" value="KAJ1177620.1"/>
    <property type="molecule type" value="Genomic_DNA"/>
</dbReference>
<evidence type="ECO:0000313" key="3">
    <source>
        <dbReference type="Proteomes" id="UP001066276"/>
    </source>
</evidence>
<feature type="region of interest" description="Disordered" evidence="1">
    <location>
        <begin position="28"/>
        <end position="102"/>
    </location>
</feature>
<feature type="compositionally biased region" description="Low complexity" evidence="1">
    <location>
        <begin position="166"/>
        <end position="177"/>
    </location>
</feature>
<dbReference type="Proteomes" id="UP001066276">
    <property type="component" value="Chromosome 3_2"/>
</dbReference>
<sequence>MGPINKCPGGTLNILPSLLQCANPEVKGCTETPEERNTVGEETEGGTPSEEVREEDAGTRTEGTEEQKIEETTATATERAWGPESSGRAVAKEENTNTTRHVSQNCQTCILMSRCANPEVKGCAETPEERNTVGEETEGGTPSEEVWEEDAETRTEGTEEQKIEETAATAATATERA</sequence>
<comment type="caution">
    <text evidence="2">The sequence shown here is derived from an EMBL/GenBank/DDBJ whole genome shotgun (WGS) entry which is preliminary data.</text>
</comment>
<evidence type="ECO:0000256" key="1">
    <source>
        <dbReference type="SAM" id="MobiDB-lite"/>
    </source>
</evidence>
<accession>A0AAV7TMG3</accession>
<protein>
    <submittedName>
        <fullName evidence="2">Uncharacterized protein</fullName>
    </submittedName>
</protein>
<organism evidence="2 3">
    <name type="scientific">Pleurodeles waltl</name>
    <name type="common">Iberian ribbed newt</name>
    <dbReference type="NCBI Taxonomy" id="8319"/>
    <lineage>
        <taxon>Eukaryota</taxon>
        <taxon>Metazoa</taxon>
        <taxon>Chordata</taxon>
        <taxon>Craniata</taxon>
        <taxon>Vertebrata</taxon>
        <taxon>Euteleostomi</taxon>
        <taxon>Amphibia</taxon>
        <taxon>Batrachia</taxon>
        <taxon>Caudata</taxon>
        <taxon>Salamandroidea</taxon>
        <taxon>Salamandridae</taxon>
        <taxon>Pleurodelinae</taxon>
        <taxon>Pleurodeles</taxon>
    </lineage>
</organism>
<feature type="region of interest" description="Disordered" evidence="1">
    <location>
        <begin position="123"/>
        <end position="177"/>
    </location>
</feature>